<evidence type="ECO:0000313" key="7">
    <source>
        <dbReference type="Proteomes" id="UP000178794"/>
    </source>
</evidence>
<dbReference type="Proteomes" id="UP000178794">
    <property type="component" value="Unassembled WGS sequence"/>
</dbReference>
<dbReference type="InterPro" id="IPR018357">
    <property type="entry name" value="Hexapep_transf_CS"/>
</dbReference>
<dbReference type="STRING" id="1798492.A3C89_03335"/>
<evidence type="ECO:0000256" key="4">
    <source>
        <dbReference type="ARBA" id="ARBA00022737"/>
    </source>
</evidence>
<dbReference type="InterPro" id="IPR001451">
    <property type="entry name" value="Hexapep"/>
</dbReference>
<comment type="similarity">
    <text evidence="2">In the N-terminal section; belongs to the N-acetylglucosamine-1-phosphate uridyltransferase family.</text>
</comment>
<dbReference type="Pfam" id="PF00132">
    <property type="entry name" value="Hexapep"/>
    <property type="match status" value="1"/>
</dbReference>
<evidence type="ECO:0000256" key="5">
    <source>
        <dbReference type="ARBA" id="ARBA00023315"/>
    </source>
</evidence>
<dbReference type="PROSITE" id="PS00101">
    <property type="entry name" value="HEXAPEP_TRANSFERASES"/>
    <property type="match status" value="1"/>
</dbReference>
<dbReference type="AlphaFoldDB" id="A0A1F6DF48"/>
<dbReference type="EMBL" id="MFLF01000012">
    <property type="protein sequence ID" value="OGG59947.1"/>
    <property type="molecule type" value="Genomic_DNA"/>
</dbReference>
<name>A0A1F6DF48_9BACT</name>
<comment type="caution">
    <text evidence="6">The sequence shown here is derived from an EMBL/GenBank/DDBJ whole genome shotgun (WGS) entry which is preliminary data.</text>
</comment>
<dbReference type="GO" id="GO:0016779">
    <property type="term" value="F:nucleotidyltransferase activity"/>
    <property type="evidence" value="ECO:0007669"/>
    <property type="project" value="UniProtKB-ARBA"/>
</dbReference>
<sequence>MWWKNMERELATIVNVMTHMLGTYADSSASIAPTAVLKGDVTVGAGTKICHGAFLQGPISIGKNCLIGNNAMLRGPLKIGDNVRIGFAAELKGAVLRDNCSIGPQCFVADSLLEEKVYLGAQVRTSNHRLDYRTIHSAAAGGLVDTGREKLGAFIGADARLGIQCITLPGRIIAPDSVFGPRITVEKNLPAGTYMLKQVIVNTSCS</sequence>
<protein>
    <submittedName>
        <fullName evidence="6">Acetyltransferase</fullName>
    </submittedName>
</protein>
<dbReference type="PANTHER" id="PTHR43584:SF8">
    <property type="entry name" value="N-ACETYLMURAMATE ALPHA-1-PHOSPHATE URIDYLYLTRANSFERASE"/>
    <property type="match status" value="1"/>
</dbReference>
<dbReference type="InterPro" id="IPR011004">
    <property type="entry name" value="Trimer_LpxA-like_sf"/>
</dbReference>
<keyword evidence="3 6" id="KW-0808">Transferase</keyword>
<dbReference type="GO" id="GO:0016746">
    <property type="term" value="F:acyltransferase activity"/>
    <property type="evidence" value="ECO:0007669"/>
    <property type="project" value="UniProtKB-KW"/>
</dbReference>
<dbReference type="InterPro" id="IPR050065">
    <property type="entry name" value="GlmU-like"/>
</dbReference>
<dbReference type="Gene3D" id="2.160.10.10">
    <property type="entry name" value="Hexapeptide repeat proteins"/>
    <property type="match status" value="1"/>
</dbReference>
<evidence type="ECO:0000256" key="1">
    <source>
        <dbReference type="ARBA" id="ARBA00007707"/>
    </source>
</evidence>
<gene>
    <name evidence="6" type="ORF">A3C89_03335</name>
</gene>
<keyword evidence="5" id="KW-0012">Acyltransferase</keyword>
<dbReference type="PANTHER" id="PTHR43584">
    <property type="entry name" value="NUCLEOTIDYL TRANSFERASE"/>
    <property type="match status" value="1"/>
</dbReference>
<accession>A0A1F6DF48</accession>
<proteinExistence type="inferred from homology"/>
<keyword evidence="4" id="KW-0677">Repeat</keyword>
<dbReference type="SUPFAM" id="SSF51161">
    <property type="entry name" value="Trimeric LpxA-like enzymes"/>
    <property type="match status" value="1"/>
</dbReference>
<evidence type="ECO:0000256" key="2">
    <source>
        <dbReference type="ARBA" id="ARBA00007947"/>
    </source>
</evidence>
<evidence type="ECO:0000313" key="6">
    <source>
        <dbReference type="EMBL" id="OGG59947.1"/>
    </source>
</evidence>
<comment type="similarity">
    <text evidence="1">In the C-terminal section; belongs to the transferase hexapeptide repeat family.</text>
</comment>
<organism evidence="6 7">
    <name type="scientific">Candidatus Kaiserbacteria bacterium RIFCSPHIGHO2_02_FULL_50_50</name>
    <dbReference type="NCBI Taxonomy" id="1798492"/>
    <lineage>
        <taxon>Bacteria</taxon>
        <taxon>Candidatus Kaiseribacteriota</taxon>
    </lineage>
</organism>
<reference evidence="6 7" key="1">
    <citation type="journal article" date="2016" name="Nat. Commun.">
        <title>Thousands of microbial genomes shed light on interconnected biogeochemical processes in an aquifer system.</title>
        <authorList>
            <person name="Anantharaman K."/>
            <person name="Brown C.T."/>
            <person name="Hug L.A."/>
            <person name="Sharon I."/>
            <person name="Castelle C.J."/>
            <person name="Probst A.J."/>
            <person name="Thomas B.C."/>
            <person name="Singh A."/>
            <person name="Wilkins M.J."/>
            <person name="Karaoz U."/>
            <person name="Brodie E.L."/>
            <person name="Williams K.H."/>
            <person name="Hubbard S.S."/>
            <person name="Banfield J.F."/>
        </authorList>
    </citation>
    <scope>NUCLEOTIDE SEQUENCE [LARGE SCALE GENOMIC DNA]</scope>
</reference>
<evidence type="ECO:0000256" key="3">
    <source>
        <dbReference type="ARBA" id="ARBA00022679"/>
    </source>
</evidence>